<proteinExistence type="predicted"/>
<evidence type="ECO:0000256" key="3">
    <source>
        <dbReference type="ARBA" id="ARBA00023012"/>
    </source>
</evidence>
<keyword evidence="8" id="KW-1185">Reference proteome</keyword>
<dbReference type="EMBL" id="JAAZQD010000001">
    <property type="protein sequence ID" value="NKZ38029.1"/>
    <property type="molecule type" value="Genomic_DNA"/>
</dbReference>
<keyword evidence="2 7" id="KW-0418">Kinase</keyword>
<dbReference type="InterPro" id="IPR036890">
    <property type="entry name" value="HATPase_C_sf"/>
</dbReference>
<evidence type="ECO:0000256" key="5">
    <source>
        <dbReference type="SAM" id="Phobius"/>
    </source>
</evidence>
<keyword evidence="1" id="KW-0808">Transferase</keyword>
<comment type="caution">
    <text evidence="7">The sequence shown here is derived from an EMBL/GenBank/DDBJ whole genome shotgun (WGS) entry which is preliminary data.</text>
</comment>
<evidence type="ECO:0000256" key="1">
    <source>
        <dbReference type="ARBA" id="ARBA00022679"/>
    </source>
</evidence>
<keyword evidence="5" id="KW-1133">Transmembrane helix</keyword>
<dbReference type="AlphaFoldDB" id="A0A846ZKD5"/>
<dbReference type="PANTHER" id="PTHR24421">
    <property type="entry name" value="NITRATE/NITRITE SENSOR PROTEIN NARX-RELATED"/>
    <property type="match status" value="1"/>
</dbReference>
<feature type="transmembrane region" description="Helical" evidence="5">
    <location>
        <begin position="86"/>
        <end position="103"/>
    </location>
</feature>
<protein>
    <submittedName>
        <fullName evidence="7">Sensor histidine kinase</fullName>
    </submittedName>
</protein>
<keyword evidence="3" id="KW-0902">Two-component regulatory system</keyword>
<sequence length="407" mass="44729">MSMEWREEPIMLPAFLRPAPDSMALQFRRCGGNPRLHALNLLWSLWVFVTPLVSTVHASFWWSVAIGYPLFVLLFALVHVRPQREVNIYVAGMAMLAILSLPYNPSAWSYTVFACVYVPYEGSLRATGMRIAMIVSVTLLEAWWVGMPWFAMVLMVAVCVSAASGSLAGRLNMQKNAAQRLSQDEVRRLAATAERERIGRDLHDLLGHTLSLITLKLELSRKLFDRDHEAARRELAEAEGIARNALAEVRAAVTGIRATDLAAELASAHLMLETRGVVMRYEPPGRALPADVETVLALVVREAVTNIARHAHATRTDVEMSVERSVLNLCIRDDGRGGLDAFGNGLAGMRERVEGLGGTLRVDSPRDRGTTLHVTVPLPARNAAPRADTPVEAMPTQLTGTPQGGWS</sequence>
<evidence type="ECO:0000259" key="6">
    <source>
        <dbReference type="SMART" id="SM00387"/>
    </source>
</evidence>
<evidence type="ECO:0000313" key="8">
    <source>
        <dbReference type="Proteomes" id="UP000541636"/>
    </source>
</evidence>
<evidence type="ECO:0000256" key="4">
    <source>
        <dbReference type="SAM" id="MobiDB-lite"/>
    </source>
</evidence>
<feature type="transmembrane region" description="Helical" evidence="5">
    <location>
        <begin position="149"/>
        <end position="171"/>
    </location>
</feature>
<organism evidence="7 8">
    <name type="scientific">Oleiagrimonas citrea</name>
    <dbReference type="NCBI Taxonomy" id="1665687"/>
    <lineage>
        <taxon>Bacteria</taxon>
        <taxon>Pseudomonadati</taxon>
        <taxon>Pseudomonadota</taxon>
        <taxon>Gammaproteobacteria</taxon>
        <taxon>Lysobacterales</taxon>
        <taxon>Rhodanobacteraceae</taxon>
        <taxon>Oleiagrimonas</taxon>
    </lineage>
</organism>
<accession>A0A846ZKD5</accession>
<evidence type="ECO:0000256" key="2">
    <source>
        <dbReference type="ARBA" id="ARBA00022777"/>
    </source>
</evidence>
<keyword evidence="5" id="KW-0812">Transmembrane</keyword>
<dbReference type="InterPro" id="IPR003594">
    <property type="entry name" value="HATPase_dom"/>
</dbReference>
<dbReference type="SUPFAM" id="SSF55874">
    <property type="entry name" value="ATPase domain of HSP90 chaperone/DNA topoisomerase II/histidine kinase"/>
    <property type="match status" value="1"/>
</dbReference>
<keyword evidence="5" id="KW-0472">Membrane</keyword>
<dbReference type="Pfam" id="PF02518">
    <property type="entry name" value="HATPase_c"/>
    <property type="match status" value="1"/>
</dbReference>
<dbReference type="Gene3D" id="3.30.565.10">
    <property type="entry name" value="Histidine kinase-like ATPase, C-terminal domain"/>
    <property type="match status" value="1"/>
</dbReference>
<feature type="transmembrane region" description="Helical" evidence="5">
    <location>
        <begin position="36"/>
        <end position="54"/>
    </location>
</feature>
<dbReference type="GO" id="GO:0000155">
    <property type="term" value="F:phosphorelay sensor kinase activity"/>
    <property type="evidence" value="ECO:0007669"/>
    <property type="project" value="InterPro"/>
</dbReference>
<dbReference type="InterPro" id="IPR050482">
    <property type="entry name" value="Sensor_HK_TwoCompSys"/>
</dbReference>
<dbReference type="SMART" id="SM00387">
    <property type="entry name" value="HATPase_c"/>
    <property type="match status" value="1"/>
</dbReference>
<dbReference type="InterPro" id="IPR011712">
    <property type="entry name" value="Sig_transdc_His_kin_sub3_dim/P"/>
</dbReference>
<dbReference type="CDD" id="cd16917">
    <property type="entry name" value="HATPase_UhpB-NarQ-NarX-like"/>
    <property type="match status" value="1"/>
</dbReference>
<evidence type="ECO:0000313" key="7">
    <source>
        <dbReference type="EMBL" id="NKZ38029.1"/>
    </source>
</evidence>
<dbReference type="Pfam" id="PF07730">
    <property type="entry name" value="HisKA_3"/>
    <property type="match status" value="1"/>
</dbReference>
<dbReference type="Gene3D" id="1.20.5.1930">
    <property type="match status" value="1"/>
</dbReference>
<feature type="region of interest" description="Disordered" evidence="4">
    <location>
        <begin position="384"/>
        <end position="407"/>
    </location>
</feature>
<dbReference type="GO" id="GO:0046983">
    <property type="term" value="F:protein dimerization activity"/>
    <property type="evidence" value="ECO:0007669"/>
    <property type="project" value="InterPro"/>
</dbReference>
<gene>
    <name evidence="7" type="ORF">HF690_03550</name>
</gene>
<dbReference type="PANTHER" id="PTHR24421:SF63">
    <property type="entry name" value="SENSOR HISTIDINE KINASE DESK"/>
    <property type="match status" value="1"/>
</dbReference>
<dbReference type="GO" id="GO:0016020">
    <property type="term" value="C:membrane"/>
    <property type="evidence" value="ECO:0007669"/>
    <property type="project" value="InterPro"/>
</dbReference>
<feature type="transmembrane region" description="Helical" evidence="5">
    <location>
        <begin position="60"/>
        <end position="79"/>
    </location>
</feature>
<name>A0A846ZKD5_9GAMM</name>
<reference evidence="7 8" key="1">
    <citation type="journal article" date="2017" name="Int. J. Syst. Evol. Microbiol.">
        <title>Oleiagrimonas citrea sp. nov., a marine bacterium isolated from tidal flat sediment and emended description of the genus Oleiagrimonas Fang et al. 2015 and Oleiagrimonas soli.</title>
        <authorList>
            <person name="Yang S.H."/>
            <person name="Seo H.S."/>
            <person name="Seong C.N."/>
            <person name="Kwon K.K."/>
        </authorList>
    </citation>
    <scope>NUCLEOTIDE SEQUENCE [LARGE SCALE GENOMIC DNA]</scope>
    <source>
        <strain evidence="7 8">MEBiC09124</strain>
    </source>
</reference>
<feature type="domain" description="Histidine kinase/HSP90-like ATPase" evidence="6">
    <location>
        <begin position="291"/>
        <end position="380"/>
    </location>
</feature>
<dbReference type="Proteomes" id="UP000541636">
    <property type="component" value="Unassembled WGS sequence"/>
</dbReference>